<dbReference type="AlphaFoldDB" id="A0A151MGX5"/>
<comment type="caution">
    <text evidence="1">The sequence shown here is derived from an EMBL/GenBank/DDBJ whole genome shotgun (WGS) entry which is preliminary data.</text>
</comment>
<dbReference type="Proteomes" id="UP000050525">
    <property type="component" value="Unassembled WGS sequence"/>
</dbReference>
<gene>
    <name evidence="1" type="ORF">Y1Q_0002359</name>
</gene>
<proteinExistence type="predicted"/>
<evidence type="ECO:0000313" key="2">
    <source>
        <dbReference type="Proteomes" id="UP000050525"/>
    </source>
</evidence>
<dbReference type="EMBL" id="AKHW03006178">
    <property type="protein sequence ID" value="KYO23743.1"/>
    <property type="molecule type" value="Genomic_DNA"/>
</dbReference>
<name>A0A151MGX5_ALLMI</name>
<accession>A0A151MGX5</accession>
<protein>
    <submittedName>
        <fullName evidence="1">Uncharacterized protein</fullName>
    </submittedName>
</protein>
<keyword evidence="2" id="KW-1185">Reference proteome</keyword>
<organism evidence="1 2">
    <name type="scientific">Alligator mississippiensis</name>
    <name type="common">American alligator</name>
    <dbReference type="NCBI Taxonomy" id="8496"/>
    <lineage>
        <taxon>Eukaryota</taxon>
        <taxon>Metazoa</taxon>
        <taxon>Chordata</taxon>
        <taxon>Craniata</taxon>
        <taxon>Vertebrata</taxon>
        <taxon>Euteleostomi</taxon>
        <taxon>Archelosauria</taxon>
        <taxon>Archosauria</taxon>
        <taxon>Crocodylia</taxon>
        <taxon>Alligatoridae</taxon>
        <taxon>Alligatorinae</taxon>
        <taxon>Alligator</taxon>
    </lineage>
</organism>
<sequence length="99" mass="11963">MFLTSDWMAGLLCCYTFLGEEDIGQRLMVTLAKEKRLLREYVYFPAHCSKWQGRETKMVAQMQHVGDLKMYHFMLWIHHALKKAFFHQKSSWRKDFDQL</sequence>
<reference evidence="1 2" key="1">
    <citation type="journal article" date="2012" name="Genome Biol.">
        <title>Sequencing three crocodilian genomes to illuminate the evolution of archosaurs and amniotes.</title>
        <authorList>
            <person name="St John J.A."/>
            <person name="Braun E.L."/>
            <person name="Isberg S.R."/>
            <person name="Miles L.G."/>
            <person name="Chong A.Y."/>
            <person name="Gongora J."/>
            <person name="Dalzell P."/>
            <person name="Moran C."/>
            <person name="Bed'hom B."/>
            <person name="Abzhanov A."/>
            <person name="Burgess S.C."/>
            <person name="Cooksey A.M."/>
            <person name="Castoe T.A."/>
            <person name="Crawford N.G."/>
            <person name="Densmore L.D."/>
            <person name="Drew J.C."/>
            <person name="Edwards S.V."/>
            <person name="Faircloth B.C."/>
            <person name="Fujita M.K."/>
            <person name="Greenwold M.J."/>
            <person name="Hoffmann F.G."/>
            <person name="Howard J.M."/>
            <person name="Iguchi T."/>
            <person name="Janes D.E."/>
            <person name="Khan S.Y."/>
            <person name="Kohno S."/>
            <person name="de Koning A.J."/>
            <person name="Lance S.L."/>
            <person name="McCarthy F.M."/>
            <person name="McCormack J.E."/>
            <person name="Merchant M.E."/>
            <person name="Peterson D.G."/>
            <person name="Pollock D.D."/>
            <person name="Pourmand N."/>
            <person name="Raney B.J."/>
            <person name="Roessler K.A."/>
            <person name="Sanford J.R."/>
            <person name="Sawyer R.H."/>
            <person name="Schmidt C.J."/>
            <person name="Triplett E.W."/>
            <person name="Tuberville T.D."/>
            <person name="Venegas-Anaya M."/>
            <person name="Howard J.T."/>
            <person name="Jarvis E.D."/>
            <person name="Guillette L.J.Jr."/>
            <person name="Glenn T.C."/>
            <person name="Green R.E."/>
            <person name="Ray D.A."/>
        </authorList>
    </citation>
    <scope>NUCLEOTIDE SEQUENCE [LARGE SCALE GENOMIC DNA]</scope>
    <source>
        <strain evidence="1">KSC_2009_1</strain>
    </source>
</reference>
<evidence type="ECO:0000313" key="1">
    <source>
        <dbReference type="EMBL" id="KYO23743.1"/>
    </source>
</evidence>